<dbReference type="STRING" id="147645.A6J80_14100"/>
<comment type="similarity">
    <text evidence="1">Belongs to the LysR transcriptional regulatory family.</text>
</comment>
<name>A0A1V0GU54_9RHOB</name>
<evidence type="ECO:0000256" key="1">
    <source>
        <dbReference type="ARBA" id="ARBA00009437"/>
    </source>
</evidence>
<keyword evidence="2" id="KW-0805">Transcription regulation</keyword>
<dbReference type="Pfam" id="PF03466">
    <property type="entry name" value="LysR_substrate"/>
    <property type="match status" value="1"/>
</dbReference>
<dbReference type="GO" id="GO:0010628">
    <property type="term" value="P:positive regulation of gene expression"/>
    <property type="evidence" value="ECO:0007669"/>
    <property type="project" value="TreeGrafter"/>
</dbReference>
<evidence type="ECO:0000256" key="2">
    <source>
        <dbReference type="ARBA" id="ARBA00023015"/>
    </source>
</evidence>
<dbReference type="InterPro" id="IPR005119">
    <property type="entry name" value="LysR_subst-bd"/>
</dbReference>
<keyword evidence="7" id="KW-1185">Reference proteome</keyword>
<dbReference type="Gene3D" id="1.10.10.10">
    <property type="entry name" value="Winged helix-like DNA-binding domain superfamily/Winged helix DNA-binding domain"/>
    <property type="match status" value="1"/>
</dbReference>
<dbReference type="RefSeq" id="WP_080621917.1">
    <property type="nucleotide sequence ID" value="NZ_CAWMZI010000001.1"/>
</dbReference>
<dbReference type="InterPro" id="IPR036388">
    <property type="entry name" value="WH-like_DNA-bd_sf"/>
</dbReference>
<dbReference type="Gene3D" id="3.40.190.290">
    <property type="match status" value="1"/>
</dbReference>
<evidence type="ECO:0000259" key="5">
    <source>
        <dbReference type="PROSITE" id="PS50931"/>
    </source>
</evidence>
<keyword evidence="4" id="KW-0804">Transcription</keyword>
<protein>
    <submittedName>
        <fullName evidence="6">LysR family transcriptional regulator</fullName>
    </submittedName>
</protein>
<dbReference type="SUPFAM" id="SSF46785">
    <property type="entry name" value="Winged helix' DNA-binding domain"/>
    <property type="match status" value="1"/>
</dbReference>
<gene>
    <name evidence="6" type="ORF">A6J80_14100</name>
</gene>
<dbReference type="PROSITE" id="PS50931">
    <property type="entry name" value="HTH_LYSR"/>
    <property type="match status" value="1"/>
</dbReference>
<proteinExistence type="inferred from homology"/>
<dbReference type="PANTHER" id="PTHR30427:SF1">
    <property type="entry name" value="TRANSCRIPTIONAL ACTIVATOR PROTEIN LYSR"/>
    <property type="match status" value="1"/>
</dbReference>
<dbReference type="Pfam" id="PF00126">
    <property type="entry name" value="HTH_1"/>
    <property type="match status" value="1"/>
</dbReference>
<organism evidence="6 7">
    <name type="scientific">Paracoccus yeei</name>
    <dbReference type="NCBI Taxonomy" id="147645"/>
    <lineage>
        <taxon>Bacteria</taxon>
        <taxon>Pseudomonadati</taxon>
        <taxon>Pseudomonadota</taxon>
        <taxon>Alphaproteobacteria</taxon>
        <taxon>Rhodobacterales</taxon>
        <taxon>Paracoccaceae</taxon>
        <taxon>Paracoccus</taxon>
    </lineage>
</organism>
<dbReference type="GO" id="GO:0043565">
    <property type="term" value="F:sequence-specific DNA binding"/>
    <property type="evidence" value="ECO:0007669"/>
    <property type="project" value="TreeGrafter"/>
</dbReference>
<evidence type="ECO:0000313" key="7">
    <source>
        <dbReference type="Proteomes" id="UP000191257"/>
    </source>
</evidence>
<dbReference type="Proteomes" id="UP000191257">
    <property type="component" value="Chromosome"/>
</dbReference>
<accession>A0A1V0GU54</accession>
<feature type="domain" description="HTH lysR-type" evidence="5">
    <location>
        <begin position="1"/>
        <end position="58"/>
    </location>
</feature>
<dbReference type="GO" id="GO:0003700">
    <property type="term" value="F:DNA-binding transcription factor activity"/>
    <property type="evidence" value="ECO:0007669"/>
    <property type="project" value="InterPro"/>
</dbReference>
<dbReference type="AlphaFoldDB" id="A0A1V0GU54"/>
<dbReference type="EMBL" id="CP020442">
    <property type="protein sequence ID" value="ARC37352.1"/>
    <property type="molecule type" value="Genomic_DNA"/>
</dbReference>
<evidence type="ECO:0000313" key="6">
    <source>
        <dbReference type="EMBL" id="ARC37352.1"/>
    </source>
</evidence>
<keyword evidence="3" id="KW-0238">DNA-binding</keyword>
<reference evidence="6" key="1">
    <citation type="submission" date="2017-12" db="EMBL/GenBank/DDBJ databases">
        <title>FDA dAtabase for Regulatory Grade micrObial Sequences (FDA-ARGOS): Supporting development and validation of Infectious Disease Dx tests.</title>
        <authorList>
            <person name="Campos J."/>
            <person name="Goldberg B."/>
            <person name="Tallon L."/>
            <person name="Sadzewicz L."/>
            <person name="Sengamalay N."/>
            <person name="Ott S."/>
            <person name="Godinez A."/>
            <person name="Nagaraj S."/>
            <person name="Vyas G."/>
            <person name="Aluvathingal J."/>
            <person name="Nadendla S."/>
            <person name="Geyer C."/>
            <person name="Nandy P."/>
            <person name="Hobson J."/>
            <person name="Sichtig H."/>
        </authorList>
    </citation>
    <scope>NUCLEOTIDE SEQUENCE</scope>
    <source>
        <strain evidence="6">FDAARGOS_252</strain>
    </source>
</reference>
<dbReference type="InterPro" id="IPR036390">
    <property type="entry name" value="WH_DNA-bd_sf"/>
</dbReference>
<dbReference type="SUPFAM" id="SSF53850">
    <property type="entry name" value="Periplasmic binding protein-like II"/>
    <property type="match status" value="1"/>
</dbReference>
<dbReference type="PRINTS" id="PR00039">
    <property type="entry name" value="HTHLYSR"/>
</dbReference>
<evidence type="ECO:0000256" key="3">
    <source>
        <dbReference type="ARBA" id="ARBA00023125"/>
    </source>
</evidence>
<dbReference type="InterPro" id="IPR000847">
    <property type="entry name" value="LysR_HTH_N"/>
</dbReference>
<evidence type="ECO:0000256" key="4">
    <source>
        <dbReference type="ARBA" id="ARBA00023163"/>
    </source>
</evidence>
<sequence length="312" mass="34900">MNSKQLVVFREVMRTGSFSEASRTLHRTQPAISAMIASLEAELGYKLFLRHSGRLVPVPEAHYLFEEANEILERLRNVEQNMSRIGNLEQGELRIVCMPGPSVILVPQLVTRFLRQKPDVRITLLTRSSLQVRHLVATQKFDLGLADLSGQAAEDSNLLRFEPVTYECVCALPKDDPLASCAVVTPQDLGKRDIAALFASHSTYNRTAEAFASQGVPFRPRFETQYFYPLLSFVEAGLACAIIDPLSAESYRLSHGDAGRVTFRPFQPVVPFTAAVVMPQHRPLSKLAESLAEILRDDLDAHQRRYSEPSYG</sequence>
<dbReference type="KEGG" id="pye:A6J80_14100"/>
<dbReference type="PANTHER" id="PTHR30427">
    <property type="entry name" value="TRANSCRIPTIONAL ACTIVATOR PROTEIN LYSR"/>
    <property type="match status" value="1"/>
</dbReference>